<accession>A0ABY5BS53</accession>
<dbReference type="Proteomes" id="UP001056707">
    <property type="component" value="Chromosome"/>
</dbReference>
<sequence length="87" mass="10250">MAVALRKMYYIEFVNTQGETLGYFQIDNDSYCWISDNPSMFNDPDVLERLYREEWGKRNAKPNFHVNLMEATVMDSGMIKKLPNVTF</sequence>
<dbReference type="EMBL" id="CP097116">
    <property type="protein sequence ID" value="USS85068.1"/>
    <property type="molecule type" value="Genomic_DNA"/>
</dbReference>
<protein>
    <submittedName>
        <fullName evidence="1">Uncharacterized protein</fullName>
    </submittedName>
</protein>
<proteinExistence type="predicted"/>
<name>A0ABY5BS53_9LACO</name>
<organism evidence="1 2">
    <name type="scientific">Fructilactobacillus myrtifloralis</name>
    <dbReference type="NCBI Taxonomy" id="2940301"/>
    <lineage>
        <taxon>Bacteria</taxon>
        <taxon>Bacillati</taxon>
        <taxon>Bacillota</taxon>
        <taxon>Bacilli</taxon>
        <taxon>Lactobacillales</taxon>
        <taxon>Lactobacillaceae</taxon>
        <taxon>Fructilactobacillus</taxon>
    </lineage>
</organism>
<keyword evidence="2" id="KW-1185">Reference proteome</keyword>
<evidence type="ECO:0000313" key="2">
    <source>
        <dbReference type="Proteomes" id="UP001056707"/>
    </source>
</evidence>
<dbReference type="RefSeq" id="WP_252749963.1">
    <property type="nucleotide sequence ID" value="NZ_CP097116.1"/>
</dbReference>
<gene>
    <name evidence="1" type="ORF">M3M35_07200</name>
</gene>
<evidence type="ECO:0000313" key="1">
    <source>
        <dbReference type="EMBL" id="USS85068.1"/>
    </source>
</evidence>
<reference evidence="1" key="1">
    <citation type="submission" date="2022-05" db="EMBL/GenBank/DDBJ databases">
        <authorList>
            <person name="Oliphant S.A."/>
            <person name="Watson-Haigh N.S."/>
            <person name="Sumby K.M."/>
            <person name="Gardner J.M."/>
            <person name="Jiranek V."/>
        </authorList>
    </citation>
    <scope>NUCLEOTIDE SEQUENCE</scope>
    <source>
        <strain evidence="1">KI16_H9</strain>
    </source>
</reference>